<keyword evidence="6 11" id="KW-0411">Iron-sulfur</keyword>
<feature type="binding site" evidence="11">
    <location>
        <position position="81"/>
    </location>
    <ligand>
        <name>[4Fe-4S] cluster</name>
        <dbReference type="ChEBI" id="CHEBI:49883"/>
    </ligand>
</feature>
<evidence type="ECO:0000256" key="8">
    <source>
        <dbReference type="ARBA" id="ARBA00023125"/>
    </source>
</evidence>
<dbReference type="Pfam" id="PF02467">
    <property type="entry name" value="Whib"/>
    <property type="match status" value="1"/>
</dbReference>
<keyword evidence="4 11" id="KW-0479">Metal-binding</keyword>
<evidence type="ECO:0000256" key="6">
    <source>
        <dbReference type="ARBA" id="ARBA00023014"/>
    </source>
</evidence>
<evidence type="ECO:0000256" key="11">
    <source>
        <dbReference type="HAMAP-Rule" id="MF_01479"/>
    </source>
</evidence>
<feature type="compositionally biased region" description="Low complexity" evidence="12">
    <location>
        <begin position="28"/>
        <end position="40"/>
    </location>
</feature>
<feature type="domain" description="4Fe-4S Wbl-type" evidence="13">
    <location>
        <begin position="54"/>
        <end position="114"/>
    </location>
</feature>
<feature type="binding site" evidence="11">
    <location>
        <position position="55"/>
    </location>
    <ligand>
        <name>[4Fe-4S] cluster</name>
        <dbReference type="ChEBI" id="CHEBI:49883"/>
    </ligand>
</feature>
<proteinExistence type="inferred from homology"/>
<evidence type="ECO:0000256" key="12">
    <source>
        <dbReference type="SAM" id="MobiDB-lite"/>
    </source>
</evidence>
<comment type="cofactor">
    <cofactor evidence="11">
        <name>[4Fe-4S] cluster</name>
        <dbReference type="ChEBI" id="CHEBI:49883"/>
    </cofactor>
    <text evidence="11">Binds 1 [4Fe-4S] cluster per subunit. Following nitrosylation of the [4Fe-4S] cluster binds 1 [4Fe-8(NO)] cluster per subunit.</text>
</comment>
<dbReference type="GO" id="GO:0003677">
    <property type="term" value="F:DNA binding"/>
    <property type="evidence" value="ECO:0007669"/>
    <property type="project" value="UniProtKB-UniRule"/>
</dbReference>
<comment type="similarity">
    <text evidence="2 11">Belongs to the WhiB family.</text>
</comment>
<dbReference type="PROSITE" id="PS51674">
    <property type="entry name" value="4FE4S_WBL"/>
    <property type="match status" value="1"/>
</dbReference>
<keyword evidence="9 11" id="KW-1015">Disulfide bond</keyword>
<dbReference type="GO" id="GO:0045454">
    <property type="term" value="P:cell redox homeostasis"/>
    <property type="evidence" value="ECO:0007669"/>
    <property type="project" value="TreeGrafter"/>
</dbReference>
<keyword evidence="8 11" id="KW-0238">DNA-binding</keyword>
<feature type="binding site" evidence="11">
    <location>
        <position position="84"/>
    </location>
    <ligand>
        <name>[4Fe-4S] cluster</name>
        <dbReference type="ChEBI" id="CHEBI:49883"/>
    </ligand>
</feature>
<dbReference type="InterPro" id="IPR003482">
    <property type="entry name" value="Whib"/>
</dbReference>
<keyword evidence="7 11" id="KW-0805">Transcription regulation</keyword>
<dbReference type="GO" id="GO:0045892">
    <property type="term" value="P:negative regulation of DNA-templated transcription"/>
    <property type="evidence" value="ECO:0007669"/>
    <property type="project" value="TreeGrafter"/>
</dbReference>
<dbReference type="GO" id="GO:0046872">
    <property type="term" value="F:metal ion binding"/>
    <property type="evidence" value="ECO:0007669"/>
    <property type="project" value="UniProtKB-KW"/>
</dbReference>
<dbReference type="GO" id="GO:0051539">
    <property type="term" value="F:4 iron, 4 sulfur cluster binding"/>
    <property type="evidence" value="ECO:0007669"/>
    <property type="project" value="UniProtKB-UniRule"/>
</dbReference>
<keyword evidence="15" id="KW-1185">Reference proteome</keyword>
<name>A0A1Y0BZ70_9MYCO</name>
<protein>
    <recommendedName>
        <fullName evidence="11">Transcriptional regulator WhiB</fullName>
    </recommendedName>
</protein>
<feature type="binding site" evidence="11">
    <location>
        <position position="90"/>
    </location>
    <ligand>
        <name>[4Fe-4S] cluster</name>
        <dbReference type="ChEBI" id="CHEBI:49883"/>
    </ligand>
</feature>
<evidence type="ECO:0000256" key="7">
    <source>
        <dbReference type="ARBA" id="ARBA00023015"/>
    </source>
</evidence>
<gene>
    <name evidence="11" type="primary">whiB</name>
    <name evidence="14" type="ORF">BTO20_05910</name>
</gene>
<evidence type="ECO:0000256" key="9">
    <source>
        <dbReference type="ARBA" id="ARBA00023157"/>
    </source>
</evidence>
<keyword evidence="3 11" id="KW-0004">4Fe-4S</keyword>
<organism evidence="14 15">
    <name type="scientific">Mycobacterium dioxanotrophicus</name>
    <dbReference type="NCBI Taxonomy" id="482462"/>
    <lineage>
        <taxon>Bacteria</taxon>
        <taxon>Bacillati</taxon>
        <taxon>Actinomycetota</taxon>
        <taxon>Actinomycetes</taxon>
        <taxon>Mycobacteriales</taxon>
        <taxon>Mycobacteriaceae</taxon>
        <taxon>Mycobacterium</taxon>
    </lineage>
</organism>
<evidence type="ECO:0000256" key="2">
    <source>
        <dbReference type="ARBA" id="ARBA00006597"/>
    </source>
</evidence>
<feature type="compositionally biased region" description="Basic and acidic residues" evidence="12">
    <location>
        <begin position="49"/>
        <end position="59"/>
    </location>
</feature>
<evidence type="ECO:0000256" key="1">
    <source>
        <dbReference type="ARBA" id="ARBA00004496"/>
    </source>
</evidence>
<evidence type="ECO:0000256" key="5">
    <source>
        <dbReference type="ARBA" id="ARBA00023004"/>
    </source>
</evidence>
<keyword evidence="5 11" id="KW-0408">Iron</keyword>
<evidence type="ECO:0000313" key="14">
    <source>
        <dbReference type="EMBL" id="ART68182.1"/>
    </source>
</evidence>
<dbReference type="InterPro" id="IPR034768">
    <property type="entry name" value="4FE4S_WBL"/>
</dbReference>
<dbReference type="AlphaFoldDB" id="A0A1Y0BZ70"/>
<dbReference type="EMBL" id="CP020809">
    <property type="protein sequence ID" value="ART68182.1"/>
    <property type="molecule type" value="Genomic_DNA"/>
</dbReference>
<dbReference type="Proteomes" id="UP000195331">
    <property type="component" value="Chromosome"/>
</dbReference>
<feature type="region of interest" description="Disordered" evidence="12">
    <location>
        <begin position="1"/>
        <end position="64"/>
    </location>
</feature>
<dbReference type="GO" id="GO:0047134">
    <property type="term" value="F:protein-disulfide reductase [NAD(P)H] activity"/>
    <property type="evidence" value="ECO:0007669"/>
    <property type="project" value="TreeGrafter"/>
</dbReference>
<dbReference type="GO" id="GO:0005737">
    <property type="term" value="C:cytoplasm"/>
    <property type="evidence" value="ECO:0007669"/>
    <property type="project" value="UniProtKB-SubCell"/>
</dbReference>
<dbReference type="GO" id="GO:0035731">
    <property type="term" value="F:dinitrosyl-iron complex binding"/>
    <property type="evidence" value="ECO:0007669"/>
    <property type="project" value="UniProtKB-UniRule"/>
</dbReference>
<comment type="PTM">
    <text evidence="11">The Fe-S cluster can be nitrosylated by nitric oxide (NO).</text>
</comment>
<dbReference type="PANTHER" id="PTHR38839">
    <property type="entry name" value="TRANSCRIPTIONAL REGULATOR WHID-RELATED"/>
    <property type="match status" value="1"/>
</dbReference>
<keyword evidence="10 11" id="KW-0804">Transcription</keyword>
<reference evidence="14 15" key="1">
    <citation type="submission" date="2017-04" db="EMBL/GenBank/DDBJ databases">
        <title>Whole Genome Sequence of 1,4-Dioxane Degrading Bacterium Mycobacterium dioxanotrophicus PH-06.</title>
        <authorList>
            <person name="He Y."/>
        </authorList>
    </citation>
    <scope>NUCLEOTIDE SEQUENCE [LARGE SCALE GENOMIC DNA]</scope>
    <source>
        <strain evidence="14 15">PH-06</strain>
    </source>
</reference>
<accession>A0A1Y0BZ70</accession>
<evidence type="ECO:0000256" key="3">
    <source>
        <dbReference type="ARBA" id="ARBA00022485"/>
    </source>
</evidence>
<evidence type="ECO:0000313" key="15">
    <source>
        <dbReference type="Proteomes" id="UP000195331"/>
    </source>
</evidence>
<evidence type="ECO:0000256" key="10">
    <source>
        <dbReference type="ARBA" id="ARBA00023163"/>
    </source>
</evidence>
<comment type="subcellular location">
    <subcellularLocation>
        <location evidence="1 11">Cytoplasm</location>
    </subcellularLocation>
</comment>
<keyword evidence="11" id="KW-0963">Cytoplasm</keyword>
<comment type="function">
    <text evidence="11">Acts as a transcriptional regulator. Probably redox-responsive. The apo- but not holo-form probably binds DNA.</text>
</comment>
<dbReference type="KEGG" id="mdx:BTO20_05910"/>
<dbReference type="HAMAP" id="MF_01479">
    <property type="entry name" value="WhiB"/>
    <property type="match status" value="1"/>
</dbReference>
<evidence type="ECO:0000259" key="13">
    <source>
        <dbReference type="PROSITE" id="PS51674"/>
    </source>
</evidence>
<sequence>MPVRRALAPHPPKPRAAGPHQSPHRRPSSSSRGPRAGARSLMTTTDPTWRSRAECRGHPNPDIWYPNPSDVHAEARAKAICAACPVTFQCLADANARRERHGIWGGFERTDKGRARRPPGPMPKGGYRIGRNTR</sequence>
<comment type="PTM">
    <text evidence="11">Upon Fe-S cluster removal intramolecular disulfide bonds are formed.</text>
</comment>
<feature type="region of interest" description="Disordered" evidence="12">
    <location>
        <begin position="105"/>
        <end position="134"/>
    </location>
</feature>
<evidence type="ECO:0000256" key="4">
    <source>
        <dbReference type="ARBA" id="ARBA00022723"/>
    </source>
</evidence>